<dbReference type="GO" id="GO:0000156">
    <property type="term" value="F:phosphorelay response regulator activity"/>
    <property type="evidence" value="ECO:0007669"/>
    <property type="project" value="TreeGrafter"/>
</dbReference>
<organism evidence="8">
    <name type="scientific">freshwater metagenome</name>
    <dbReference type="NCBI Taxonomy" id="449393"/>
    <lineage>
        <taxon>unclassified sequences</taxon>
        <taxon>metagenomes</taxon>
        <taxon>ecological metagenomes</taxon>
    </lineage>
</organism>
<dbReference type="InterPro" id="IPR001789">
    <property type="entry name" value="Sig_transdc_resp-reg_receiver"/>
</dbReference>
<dbReference type="EMBL" id="CAFBNE010000020">
    <property type="protein sequence ID" value="CAB4940567.1"/>
    <property type="molecule type" value="Genomic_DNA"/>
</dbReference>
<protein>
    <recommendedName>
        <fullName evidence="5">Sensory transduction protein RegX3</fullName>
    </recommendedName>
</protein>
<dbReference type="Gene3D" id="6.10.250.690">
    <property type="match status" value="1"/>
</dbReference>
<dbReference type="GO" id="GO:0005829">
    <property type="term" value="C:cytosol"/>
    <property type="evidence" value="ECO:0007669"/>
    <property type="project" value="TreeGrafter"/>
</dbReference>
<dbReference type="SUPFAM" id="SSF46894">
    <property type="entry name" value="C-terminal effector domain of the bipartite response regulators"/>
    <property type="match status" value="1"/>
</dbReference>
<dbReference type="PROSITE" id="PS50110">
    <property type="entry name" value="RESPONSE_REGULATORY"/>
    <property type="match status" value="1"/>
</dbReference>
<dbReference type="InterPro" id="IPR036388">
    <property type="entry name" value="WH-like_DNA-bd_sf"/>
</dbReference>
<keyword evidence="1" id="KW-0597">Phosphoprotein</keyword>
<evidence type="ECO:0000256" key="3">
    <source>
        <dbReference type="ARBA" id="ARBA00023125"/>
    </source>
</evidence>
<dbReference type="Gene3D" id="3.40.50.2300">
    <property type="match status" value="1"/>
</dbReference>
<dbReference type="PANTHER" id="PTHR48111">
    <property type="entry name" value="REGULATOR OF RPOS"/>
    <property type="match status" value="1"/>
</dbReference>
<dbReference type="PROSITE" id="PS51755">
    <property type="entry name" value="OMPR_PHOB"/>
    <property type="match status" value="1"/>
</dbReference>
<dbReference type="PANTHER" id="PTHR48111:SF72">
    <property type="entry name" value="SENSORY TRANSDUCTION PROTEIN REGX3"/>
    <property type="match status" value="1"/>
</dbReference>
<evidence type="ECO:0000256" key="2">
    <source>
        <dbReference type="ARBA" id="ARBA00023015"/>
    </source>
</evidence>
<dbReference type="AlphaFoldDB" id="A0A6J7JCU8"/>
<dbReference type="CDD" id="cd17574">
    <property type="entry name" value="REC_OmpR"/>
    <property type="match status" value="1"/>
</dbReference>
<reference evidence="8" key="1">
    <citation type="submission" date="2020-05" db="EMBL/GenBank/DDBJ databases">
        <authorList>
            <person name="Chiriac C."/>
            <person name="Salcher M."/>
            <person name="Ghai R."/>
            <person name="Kavagutti S V."/>
        </authorList>
    </citation>
    <scope>NUCLEOTIDE SEQUENCE</scope>
</reference>
<evidence type="ECO:0000256" key="5">
    <source>
        <dbReference type="ARBA" id="ARBA00041201"/>
    </source>
</evidence>
<feature type="domain" description="Response regulatory" evidence="6">
    <location>
        <begin position="26"/>
        <end position="140"/>
    </location>
</feature>
<dbReference type="CDD" id="cd00383">
    <property type="entry name" value="trans_reg_C"/>
    <property type="match status" value="1"/>
</dbReference>
<dbReference type="InterPro" id="IPR039420">
    <property type="entry name" value="WalR-like"/>
</dbReference>
<keyword evidence="4" id="KW-0804">Transcription</keyword>
<keyword evidence="2" id="KW-0805">Transcription regulation</keyword>
<evidence type="ECO:0000256" key="1">
    <source>
        <dbReference type="ARBA" id="ARBA00022553"/>
    </source>
</evidence>
<dbReference type="Gene3D" id="1.10.10.10">
    <property type="entry name" value="Winged helix-like DNA-binding domain superfamily/Winged helix DNA-binding domain"/>
    <property type="match status" value="1"/>
</dbReference>
<keyword evidence="3" id="KW-0238">DNA-binding</keyword>
<evidence type="ECO:0000259" key="7">
    <source>
        <dbReference type="PROSITE" id="PS51755"/>
    </source>
</evidence>
<dbReference type="GO" id="GO:0006355">
    <property type="term" value="P:regulation of DNA-templated transcription"/>
    <property type="evidence" value="ECO:0007669"/>
    <property type="project" value="InterPro"/>
</dbReference>
<evidence type="ECO:0000256" key="4">
    <source>
        <dbReference type="ARBA" id="ARBA00023163"/>
    </source>
</evidence>
<dbReference type="InterPro" id="IPR016032">
    <property type="entry name" value="Sig_transdc_resp-reg_C-effctor"/>
</dbReference>
<evidence type="ECO:0000259" key="6">
    <source>
        <dbReference type="PROSITE" id="PS50110"/>
    </source>
</evidence>
<proteinExistence type="predicted"/>
<dbReference type="SMART" id="SM00862">
    <property type="entry name" value="Trans_reg_C"/>
    <property type="match status" value="1"/>
</dbReference>
<dbReference type="SMART" id="SM00448">
    <property type="entry name" value="REC"/>
    <property type="match status" value="1"/>
</dbReference>
<dbReference type="Pfam" id="PF00486">
    <property type="entry name" value="Trans_reg_C"/>
    <property type="match status" value="1"/>
</dbReference>
<sequence length="244" mass="26510">MRVRNAGPAGILDALMPEPCNDAHMRVLVVEDDPAVAEPLIEGLRRNGFETEHVVYASQVVPAVMSSAGVDVVLLDLGLPDGDGLEVLRELRRTSDIPVIIATARGDETDRIVGLELGADDYVVKPFSVRELAARVRAVGRRRRVETTIESGRVVVDRTRHIALVDGAVVDLTAKEFDLLAVLAEEPGRAVTRQELFSRVWDPVWIGTGKTLDVHVASLRKKLGDPSLIETVRGVGYRLAETGA</sequence>
<dbReference type="GO" id="GO:0000976">
    <property type="term" value="F:transcription cis-regulatory region binding"/>
    <property type="evidence" value="ECO:0007669"/>
    <property type="project" value="TreeGrafter"/>
</dbReference>
<dbReference type="GO" id="GO:0032993">
    <property type="term" value="C:protein-DNA complex"/>
    <property type="evidence" value="ECO:0007669"/>
    <property type="project" value="TreeGrafter"/>
</dbReference>
<accession>A0A6J7JCU8</accession>
<feature type="domain" description="OmpR/PhoB-type" evidence="7">
    <location>
        <begin position="146"/>
        <end position="241"/>
    </location>
</feature>
<dbReference type="InterPro" id="IPR011006">
    <property type="entry name" value="CheY-like_superfamily"/>
</dbReference>
<dbReference type="Pfam" id="PF00072">
    <property type="entry name" value="Response_reg"/>
    <property type="match status" value="1"/>
</dbReference>
<gene>
    <name evidence="8" type="ORF">UFOPK3772_00891</name>
</gene>
<dbReference type="InterPro" id="IPR001867">
    <property type="entry name" value="OmpR/PhoB-type_DNA-bd"/>
</dbReference>
<evidence type="ECO:0000313" key="8">
    <source>
        <dbReference type="EMBL" id="CAB4940567.1"/>
    </source>
</evidence>
<dbReference type="SUPFAM" id="SSF52172">
    <property type="entry name" value="CheY-like"/>
    <property type="match status" value="1"/>
</dbReference>
<name>A0A6J7JCU8_9ZZZZ</name>